<feature type="transmembrane region" description="Helical" evidence="10">
    <location>
        <begin position="195"/>
        <end position="217"/>
    </location>
</feature>
<feature type="transmembrane region" description="Helical" evidence="10">
    <location>
        <begin position="309"/>
        <end position="341"/>
    </location>
</feature>
<evidence type="ECO:0000256" key="6">
    <source>
        <dbReference type="ARBA" id="ARBA00022958"/>
    </source>
</evidence>
<dbReference type="InterPro" id="IPR003445">
    <property type="entry name" value="Cat_transpt"/>
</dbReference>
<protein>
    <submittedName>
        <fullName evidence="11">Trk system potassium uptake protein TrkH</fullName>
    </submittedName>
</protein>
<evidence type="ECO:0000256" key="5">
    <source>
        <dbReference type="ARBA" id="ARBA00022692"/>
    </source>
</evidence>
<dbReference type="EMBL" id="JAUSUR010000008">
    <property type="protein sequence ID" value="MDQ0362780.1"/>
    <property type="molecule type" value="Genomic_DNA"/>
</dbReference>
<dbReference type="PANTHER" id="PTHR32024">
    <property type="entry name" value="TRK SYSTEM POTASSIUM UPTAKE PROTEIN TRKG-RELATED"/>
    <property type="match status" value="1"/>
</dbReference>
<feature type="transmembrane region" description="Helical" evidence="10">
    <location>
        <begin position="421"/>
        <end position="442"/>
    </location>
</feature>
<keyword evidence="3" id="KW-1003">Cell membrane</keyword>
<accession>A0ABU0E8G5</accession>
<evidence type="ECO:0000256" key="4">
    <source>
        <dbReference type="ARBA" id="ARBA00022538"/>
    </source>
</evidence>
<feature type="transmembrane region" description="Helical" evidence="10">
    <location>
        <begin position="131"/>
        <end position="155"/>
    </location>
</feature>
<evidence type="ECO:0000313" key="12">
    <source>
        <dbReference type="Proteomes" id="UP001230220"/>
    </source>
</evidence>
<keyword evidence="7 10" id="KW-1133">Transmembrane helix</keyword>
<evidence type="ECO:0000256" key="3">
    <source>
        <dbReference type="ARBA" id="ARBA00022475"/>
    </source>
</evidence>
<keyword evidence="5 10" id="KW-0812">Transmembrane</keyword>
<dbReference type="Proteomes" id="UP001230220">
    <property type="component" value="Unassembled WGS sequence"/>
</dbReference>
<sequence>MITTVKRILKLDGFSPSQKIAISFFVVILLGACLLTLPISNVDGEVFSFIDALFMATSATCVTGLAVAAPALQFTVFGQIVLLLLIQIGGLGLMSMVASIALSIRKKLSVQNKLAMREMLNQTNMLDFRKFLFGIIRFTFIFEIIGAIILSFAFVPEYGLRGIYISIFTSVSAFCNAGFDIIGSSSLVEYVNNPIVNFTVMALIIAGGLGFIVYFDLRDKFKAFFKKKISFKMLKQRLMLQTKIVIVVTSILIFVPALIIFILEYSNPETLGNLGLDGKIYGALFSSVTLRTAGFATIDFAGFYPASQFIMIICMFIGGSPGGTAGGIKTTTLAIILMNVICNIRGQEKTSLFHRHISRDLIVRSTTILVINLGILFLGIFGLLVICDFDFMSIVFEAVSALATVGLTLGITTLLPTVAKIIIIILMYVGRIGIFTFLVSVIRQETKKSVDYAEGNIMIG</sequence>
<feature type="transmembrane region" description="Helical" evidence="10">
    <location>
        <begin position="162"/>
        <end position="183"/>
    </location>
</feature>
<evidence type="ECO:0000256" key="2">
    <source>
        <dbReference type="ARBA" id="ARBA00022448"/>
    </source>
</evidence>
<keyword evidence="6" id="KW-0630">Potassium</keyword>
<dbReference type="Pfam" id="PF02386">
    <property type="entry name" value="TrkH"/>
    <property type="match status" value="1"/>
</dbReference>
<keyword evidence="9 10" id="KW-0472">Membrane</keyword>
<feature type="transmembrane region" description="Helical" evidence="10">
    <location>
        <begin position="394"/>
        <end position="415"/>
    </location>
</feature>
<evidence type="ECO:0000256" key="9">
    <source>
        <dbReference type="ARBA" id="ARBA00023136"/>
    </source>
</evidence>
<dbReference type="PROSITE" id="PS51257">
    <property type="entry name" value="PROKAR_LIPOPROTEIN"/>
    <property type="match status" value="1"/>
</dbReference>
<keyword evidence="2" id="KW-0813">Transport</keyword>
<reference evidence="11 12" key="1">
    <citation type="submission" date="2023-07" db="EMBL/GenBank/DDBJ databases">
        <title>Genomic Encyclopedia of Type Strains, Phase IV (KMG-IV): sequencing the most valuable type-strain genomes for metagenomic binning, comparative biology and taxonomic classification.</title>
        <authorList>
            <person name="Goeker M."/>
        </authorList>
    </citation>
    <scope>NUCLEOTIDE SEQUENCE [LARGE SCALE GENOMIC DNA]</scope>
    <source>
        <strain evidence="11 12">DSM 16784</strain>
    </source>
</reference>
<feature type="transmembrane region" description="Helical" evidence="10">
    <location>
        <begin position="283"/>
        <end position="302"/>
    </location>
</feature>
<feature type="transmembrane region" description="Helical" evidence="10">
    <location>
        <begin position="238"/>
        <end position="263"/>
    </location>
</feature>
<proteinExistence type="predicted"/>
<comment type="caution">
    <text evidence="11">The sequence shown here is derived from an EMBL/GenBank/DDBJ whole genome shotgun (WGS) entry which is preliminary data.</text>
</comment>
<dbReference type="RefSeq" id="WP_307410789.1">
    <property type="nucleotide sequence ID" value="NZ_JAUSUR010000008.1"/>
</dbReference>
<gene>
    <name evidence="11" type="ORF">J2S15_003541</name>
</gene>
<evidence type="ECO:0000256" key="7">
    <source>
        <dbReference type="ARBA" id="ARBA00022989"/>
    </source>
</evidence>
<feature type="transmembrane region" description="Helical" evidence="10">
    <location>
        <begin position="80"/>
        <end position="104"/>
    </location>
</feature>
<name>A0ABU0E8G5_9FIRM</name>
<keyword evidence="4" id="KW-0633">Potassium transport</keyword>
<evidence type="ECO:0000256" key="1">
    <source>
        <dbReference type="ARBA" id="ARBA00004651"/>
    </source>
</evidence>
<evidence type="ECO:0000256" key="8">
    <source>
        <dbReference type="ARBA" id="ARBA00023065"/>
    </source>
</evidence>
<organism evidence="11 12">
    <name type="scientific">Breznakia pachnodae</name>
    <dbReference type="NCBI Taxonomy" id="265178"/>
    <lineage>
        <taxon>Bacteria</taxon>
        <taxon>Bacillati</taxon>
        <taxon>Bacillota</taxon>
        <taxon>Erysipelotrichia</taxon>
        <taxon>Erysipelotrichales</taxon>
        <taxon>Erysipelotrichaceae</taxon>
        <taxon>Breznakia</taxon>
    </lineage>
</organism>
<feature type="transmembrane region" description="Helical" evidence="10">
    <location>
        <begin position="361"/>
        <end position="387"/>
    </location>
</feature>
<feature type="transmembrane region" description="Helical" evidence="10">
    <location>
        <begin position="20"/>
        <end position="40"/>
    </location>
</feature>
<comment type="subcellular location">
    <subcellularLocation>
        <location evidence="1">Cell membrane</location>
        <topology evidence="1">Multi-pass membrane protein</topology>
    </subcellularLocation>
</comment>
<dbReference type="PANTHER" id="PTHR32024:SF1">
    <property type="entry name" value="KTR SYSTEM POTASSIUM UPTAKE PROTEIN B"/>
    <property type="match status" value="1"/>
</dbReference>
<dbReference type="NCBIfam" id="TIGR00933">
    <property type="entry name" value="2a38"/>
    <property type="match status" value="1"/>
</dbReference>
<keyword evidence="12" id="KW-1185">Reference proteome</keyword>
<evidence type="ECO:0000313" key="11">
    <source>
        <dbReference type="EMBL" id="MDQ0362780.1"/>
    </source>
</evidence>
<keyword evidence="8" id="KW-0406">Ion transport</keyword>
<dbReference type="InterPro" id="IPR004772">
    <property type="entry name" value="TrkH"/>
</dbReference>
<feature type="transmembrane region" description="Helical" evidence="10">
    <location>
        <begin position="46"/>
        <end position="68"/>
    </location>
</feature>
<evidence type="ECO:0000256" key="10">
    <source>
        <dbReference type="SAM" id="Phobius"/>
    </source>
</evidence>